<dbReference type="Proteomes" id="UP000003741">
    <property type="component" value="Unassembled WGS sequence"/>
</dbReference>
<reference evidence="1 2" key="1">
    <citation type="submission" date="2012-02" db="EMBL/GenBank/DDBJ databases">
        <title>The Genome Sequence of Bacteroides cellulosilyticus CL02T12C19.</title>
        <authorList>
            <consortium name="The Broad Institute Genome Sequencing Platform"/>
            <person name="Earl A."/>
            <person name="Ward D."/>
            <person name="Feldgarden M."/>
            <person name="Gevers D."/>
            <person name="Zitomersky N.L."/>
            <person name="Coyne M.J."/>
            <person name="Comstock L.E."/>
            <person name="Young S.K."/>
            <person name="Zeng Q."/>
            <person name="Gargeya S."/>
            <person name="Fitzgerald M."/>
            <person name="Haas B."/>
            <person name="Abouelleil A."/>
            <person name="Alvarado L."/>
            <person name="Arachchi H.M."/>
            <person name="Berlin A."/>
            <person name="Chapman S.B."/>
            <person name="Gearin G."/>
            <person name="Goldberg J."/>
            <person name="Griggs A."/>
            <person name="Gujja S."/>
            <person name="Hansen M."/>
            <person name="Heiman D."/>
            <person name="Howarth C."/>
            <person name="Larimer J."/>
            <person name="Lui A."/>
            <person name="MacDonald P.J.P."/>
            <person name="McCowen C."/>
            <person name="Montmayeur A."/>
            <person name="Murphy C."/>
            <person name="Neiman D."/>
            <person name="Pearson M."/>
            <person name="Priest M."/>
            <person name="Roberts A."/>
            <person name="Saif S."/>
            <person name="Shea T."/>
            <person name="Sisk P."/>
            <person name="Stolte C."/>
            <person name="Sykes S."/>
            <person name="Wortman J."/>
            <person name="Nusbaum C."/>
            <person name="Birren B."/>
        </authorList>
    </citation>
    <scope>NUCLEOTIDE SEQUENCE [LARGE SCALE GENOMIC DNA]</scope>
    <source>
        <strain evidence="1 2">CL02T12C19</strain>
    </source>
</reference>
<name>I8WE28_9BACE</name>
<dbReference type="AlphaFoldDB" id="I8WE28"/>
<evidence type="ECO:0000313" key="2">
    <source>
        <dbReference type="Proteomes" id="UP000003741"/>
    </source>
</evidence>
<evidence type="ECO:0000313" key="1">
    <source>
        <dbReference type="EMBL" id="EIY36077.1"/>
    </source>
</evidence>
<organism evidence="1 2">
    <name type="scientific">Bacteroides cellulosilyticus CL02T12C19</name>
    <dbReference type="NCBI Taxonomy" id="997874"/>
    <lineage>
        <taxon>Bacteria</taxon>
        <taxon>Pseudomonadati</taxon>
        <taxon>Bacteroidota</taxon>
        <taxon>Bacteroidia</taxon>
        <taxon>Bacteroidales</taxon>
        <taxon>Bacteroidaceae</taxon>
        <taxon>Bacteroides</taxon>
    </lineage>
</organism>
<feature type="non-terminal residue" evidence="1">
    <location>
        <position position="20"/>
    </location>
</feature>
<dbReference type="EMBL" id="AGXG01000023">
    <property type="protein sequence ID" value="EIY36077.1"/>
    <property type="molecule type" value="Genomic_DNA"/>
</dbReference>
<proteinExistence type="predicted"/>
<accession>I8WE28</accession>
<sequence length="20" mass="2132">MGCLTFETAVENKSLAAFSL</sequence>
<protein>
    <submittedName>
        <fullName evidence="1">Uncharacterized protein</fullName>
    </submittedName>
</protein>
<comment type="caution">
    <text evidence="1">The sequence shown here is derived from an EMBL/GenBank/DDBJ whole genome shotgun (WGS) entry which is preliminary data.</text>
</comment>
<keyword evidence="2" id="KW-1185">Reference proteome</keyword>
<gene>
    <name evidence="1" type="ORF">HMPREF1062_01176</name>
</gene>
<dbReference type="HOGENOM" id="CLU_3428905_0_0_10"/>